<proteinExistence type="predicted"/>
<gene>
    <name evidence="2" type="ORF">DXZ20_12535</name>
</gene>
<feature type="compositionally biased region" description="Low complexity" evidence="1">
    <location>
        <begin position="170"/>
        <end position="180"/>
    </location>
</feature>
<evidence type="ECO:0000313" key="2">
    <source>
        <dbReference type="EMBL" id="NEZ56486.1"/>
    </source>
</evidence>
<dbReference type="RefSeq" id="WP_163667054.1">
    <property type="nucleotide sequence ID" value="NZ_QXHD01000004.1"/>
</dbReference>
<reference evidence="2 3" key="1">
    <citation type="journal article" date="2020" name="Microb. Ecol.">
        <title>Ecogenomics of the Marine Benthic Filamentous Cyanobacterium Adonisia.</title>
        <authorList>
            <person name="Walter J.M."/>
            <person name="Coutinho F.H."/>
            <person name="Leomil L."/>
            <person name="Hargreaves P.I."/>
            <person name="Campeao M.E."/>
            <person name="Vieira V.V."/>
            <person name="Silva B.S."/>
            <person name="Fistarol G.O."/>
            <person name="Salomon P.S."/>
            <person name="Sawabe T."/>
            <person name="Mino S."/>
            <person name="Hosokawa M."/>
            <person name="Miyashita H."/>
            <person name="Maruyama F."/>
            <person name="van Verk M.C."/>
            <person name="Dutilh B.E."/>
            <person name="Thompson C.C."/>
            <person name="Thompson F.L."/>
        </authorList>
    </citation>
    <scope>NUCLEOTIDE SEQUENCE [LARGE SCALE GENOMIC DNA]</scope>
    <source>
        <strain evidence="2 3">CCMR0081</strain>
    </source>
</reference>
<feature type="region of interest" description="Disordered" evidence="1">
    <location>
        <begin position="167"/>
        <end position="191"/>
    </location>
</feature>
<feature type="compositionally biased region" description="Pro residues" evidence="1">
    <location>
        <begin position="181"/>
        <end position="191"/>
    </location>
</feature>
<dbReference type="AlphaFoldDB" id="A0A6M0RJV9"/>
<name>A0A6M0RJV9_9CYAN</name>
<dbReference type="EMBL" id="QXHD01000004">
    <property type="protein sequence ID" value="NEZ56486.1"/>
    <property type="molecule type" value="Genomic_DNA"/>
</dbReference>
<keyword evidence="3" id="KW-1185">Reference proteome</keyword>
<dbReference type="Proteomes" id="UP000481033">
    <property type="component" value="Unassembled WGS sequence"/>
</dbReference>
<protein>
    <submittedName>
        <fullName evidence="2">Uncharacterized protein</fullName>
    </submittedName>
</protein>
<evidence type="ECO:0000256" key="1">
    <source>
        <dbReference type="SAM" id="MobiDB-lite"/>
    </source>
</evidence>
<accession>A0A6M0RJV9</accession>
<evidence type="ECO:0000313" key="3">
    <source>
        <dbReference type="Proteomes" id="UP000481033"/>
    </source>
</evidence>
<comment type="caution">
    <text evidence="2">The sequence shown here is derived from an EMBL/GenBank/DDBJ whole genome shotgun (WGS) entry which is preliminary data.</text>
</comment>
<organism evidence="2 3">
    <name type="scientific">Adonisia turfae CCMR0081</name>
    <dbReference type="NCBI Taxonomy" id="2292702"/>
    <lineage>
        <taxon>Bacteria</taxon>
        <taxon>Bacillati</taxon>
        <taxon>Cyanobacteriota</taxon>
        <taxon>Adonisia</taxon>
        <taxon>Adonisia turfae</taxon>
    </lineage>
</organism>
<sequence length="191" mass="20321">MGFAVRADRDKSNSVKSSKKRNLVLLHPVNKTASSSVARYPFKAAANSGAPSVAAVPNEVHAPAEVKQLPRAPRLPLGLKILVGVQQGSTVLTGGLVATALVVYSWTVYLDKTVSRSFQRLETLKASIQQVTTANATLKNNMAEQAESPSAGFKPFEPKRAIFLSPAPARPSVEPSVEPEAPSPMPHPLGY</sequence>